<organism evidence="1 2">
    <name type="scientific">Candidatus Daviesbacteria bacterium RIFCSPLOWO2_02_FULL_41_8</name>
    <dbReference type="NCBI Taxonomy" id="1797798"/>
    <lineage>
        <taxon>Bacteria</taxon>
        <taxon>Candidatus Daviesiibacteriota</taxon>
    </lineage>
</organism>
<dbReference type="Proteomes" id="UP000176578">
    <property type="component" value="Unassembled WGS sequence"/>
</dbReference>
<comment type="caution">
    <text evidence="1">The sequence shown here is derived from an EMBL/GenBank/DDBJ whole genome shotgun (WGS) entry which is preliminary data.</text>
</comment>
<reference evidence="1 2" key="1">
    <citation type="journal article" date="2016" name="Nat. Commun.">
        <title>Thousands of microbial genomes shed light on interconnected biogeochemical processes in an aquifer system.</title>
        <authorList>
            <person name="Anantharaman K."/>
            <person name="Brown C.T."/>
            <person name="Hug L.A."/>
            <person name="Sharon I."/>
            <person name="Castelle C.J."/>
            <person name="Probst A.J."/>
            <person name="Thomas B.C."/>
            <person name="Singh A."/>
            <person name="Wilkins M.J."/>
            <person name="Karaoz U."/>
            <person name="Brodie E.L."/>
            <person name="Williams K.H."/>
            <person name="Hubbard S.S."/>
            <person name="Banfield J.F."/>
        </authorList>
    </citation>
    <scope>NUCLEOTIDE SEQUENCE [LARGE SCALE GENOMIC DNA]</scope>
</reference>
<evidence type="ECO:0000313" key="2">
    <source>
        <dbReference type="Proteomes" id="UP000176578"/>
    </source>
</evidence>
<protein>
    <submittedName>
        <fullName evidence="1">Uncharacterized protein</fullName>
    </submittedName>
</protein>
<gene>
    <name evidence="1" type="ORF">A3J19_01165</name>
</gene>
<dbReference type="AlphaFoldDB" id="A0A1F5NK71"/>
<proteinExistence type="predicted"/>
<accession>A0A1F5NK71</accession>
<evidence type="ECO:0000313" key="1">
    <source>
        <dbReference type="EMBL" id="OGE78069.1"/>
    </source>
</evidence>
<name>A0A1F5NK71_9BACT</name>
<sequence length="181" mass="20746">MINPETLRRGPQPEKHPLPVLTDVEVRNVLVGNMERAQAITQQITGFLESPIDSRKKFNVFSMVADEEMSTVRSEEEVGLCEKGRLQNVAFEVMGKYGLDTNKFKPEYTDGNFDSNGSSRHNDGTSREFLIYPSQTIPGVSFKRWRDYYTETGETILVSWTVEGQKQPFRRNFKALALKFE</sequence>
<dbReference type="EMBL" id="MFDZ01000029">
    <property type="protein sequence ID" value="OGE78069.1"/>
    <property type="molecule type" value="Genomic_DNA"/>
</dbReference>